<sequence length="118" mass="13209">MAATTSPDDLLRDHNHVIPTIMSILSRNVYASQVFLFKANDELSLGQFLLLAKQLYASRILGFHIAWAAEFCQGDVQQLLKMLADDKSALIQHCNDQAEVHELFSQLPSGSIERIEPV</sequence>
<dbReference type="AlphaFoldDB" id="A0A1C7NEH7"/>
<dbReference type="OrthoDB" id="2278238at2759"/>
<dbReference type="EMBL" id="LUGH01000257">
    <property type="protein sequence ID" value="OBZ86956.1"/>
    <property type="molecule type" value="Genomic_DNA"/>
</dbReference>
<name>A0A1C7NEH7_9FUNG</name>
<keyword evidence="2" id="KW-1185">Reference proteome</keyword>
<reference evidence="1 2" key="1">
    <citation type="submission" date="2016-03" db="EMBL/GenBank/DDBJ databases">
        <title>Choanephora cucurbitarum.</title>
        <authorList>
            <person name="Min B."/>
            <person name="Park H."/>
            <person name="Park J.-H."/>
            <person name="Shin H.-D."/>
            <person name="Choi I.-G."/>
        </authorList>
    </citation>
    <scope>NUCLEOTIDE SEQUENCE [LARGE SCALE GENOMIC DNA]</scope>
    <source>
        <strain evidence="1 2">KUS-F28377</strain>
    </source>
</reference>
<organism evidence="1 2">
    <name type="scientific">Choanephora cucurbitarum</name>
    <dbReference type="NCBI Taxonomy" id="101091"/>
    <lineage>
        <taxon>Eukaryota</taxon>
        <taxon>Fungi</taxon>
        <taxon>Fungi incertae sedis</taxon>
        <taxon>Mucoromycota</taxon>
        <taxon>Mucoromycotina</taxon>
        <taxon>Mucoromycetes</taxon>
        <taxon>Mucorales</taxon>
        <taxon>Mucorineae</taxon>
        <taxon>Choanephoraceae</taxon>
        <taxon>Choanephoroideae</taxon>
        <taxon>Choanephora</taxon>
    </lineage>
</organism>
<evidence type="ECO:0000313" key="2">
    <source>
        <dbReference type="Proteomes" id="UP000093000"/>
    </source>
</evidence>
<gene>
    <name evidence="1" type="ORF">A0J61_04991</name>
</gene>
<dbReference type="InParanoid" id="A0A1C7NEH7"/>
<accession>A0A1C7NEH7</accession>
<evidence type="ECO:0000313" key="1">
    <source>
        <dbReference type="EMBL" id="OBZ86956.1"/>
    </source>
</evidence>
<proteinExistence type="predicted"/>
<protein>
    <submittedName>
        <fullName evidence="1">Uncharacterized protein</fullName>
    </submittedName>
</protein>
<comment type="caution">
    <text evidence="1">The sequence shown here is derived from an EMBL/GenBank/DDBJ whole genome shotgun (WGS) entry which is preliminary data.</text>
</comment>
<dbReference type="Proteomes" id="UP000093000">
    <property type="component" value="Unassembled WGS sequence"/>
</dbReference>